<dbReference type="AlphaFoldDB" id="Q967D4"/>
<feature type="disulfide bond" evidence="5">
    <location>
        <begin position="368"/>
        <end position="432"/>
    </location>
</feature>
<dbReference type="Gene3D" id="3.30.70.850">
    <property type="entry name" value="Peptidase S8, pro-domain"/>
    <property type="match status" value="1"/>
</dbReference>
<comment type="caution">
    <text evidence="6">Lacks conserved residue(s) required for the propagation of feature annotation.</text>
</comment>
<dbReference type="InterPro" id="IPR000436">
    <property type="entry name" value="Sushi_SCR_CCP_dom"/>
</dbReference>
<evidence type="ECO:0000256" key="3">
    <source>
        <dbReference type="ARBA" id="ARBA00023157"/>
    </source>
</evidence>
<keyword evidence="6" id="KW-0768">Sushi</keyword>
<feature type="disulfide bond" evidence="5">
    <location>
        <begin position="412"/>
        <end position="422"/>
    </location>
</feature>
<proteinExistence type="evidence at transcript level"/>
<evidence type="ECO:0000256" key="5">
    <source>
        <dbReference type="PROSITE-ProRule" id="PRU00196"/>
    </source>
</evidence>
<evidence type="ECO:0000256" key="2">
    <source>
        <dbReference type="ARBA" id="ARBA00022737"/>
    </source>
</evidence>
<evidence type="ECO:0000256" key="6">
    <source>
        <dbReference type="PROSITE-ProRule" id="PRU00302"/>
    </source>
</evidence>
<dbReference type="InterPro" id="IPR013783">
    <property type="entry name" value="Ig-like_fold"/>
</dbReference>
<dbReference type="SUPFAM" id="SSF57535">
    <property type="entry name" value="Complement control module/SCR domain"/>
    <property type="match status" value="1"/>
</dbReference>
<evidence type="ECO:0000259" key="9">
    <source>
        <dbReference type="PROSITE" id="PS50853"/>
    </source>
</evidence>
<feature type="signal peptide" evidence="7">
    <location>
        <begin position="1"/>
        <end position="23"/>
    </location>
</feature>
<dbReference type="PROSITE" id="PS50287">
    <property type="entry name" value="SRCR_2"/>
    <property type="match status" value="1"/>
</dbReference>
<name>Q967D4_GEOCY</name>
<accession>Q967D4</accession>
<dbReference type="Pfam" id="PF16470">
    <property type="entry name" value="S8_pro-domain"/>
    <property type="match status" value="1"/>
</dbReference>
<feature type="chain" id="PRO_5004324120" evidence="7">
    <location>
        <begin position="24"/>
        <end position="701"/>
    </location>
</feature>
<dbReference type="InterPro" id="IPR036772">
    <property type="entry name" value="SRCR-like_dom_sf"/>
</dbReference>
<dbReference type="GO" id="GO:0016020">
    <property type="term" value="C:membrane"/>
    <property type="evidence" value="ECO:0007669"/>
    <property type="project" value="InterPro"/>
</dbReference>
<dbReference type="PANTHER" id="PTHR48071">
    <property type="entry name" value="SRCR DOMAIN-CONTAINING PROTEIN"/>
    <property type="match status" value="1"/>
</dbReference>
<keyword evidence="1 7" id="KW-0732">Signal</keyword>
<dbReference type="PROSITE" id="PS50923">
    <property type="entry name" value="SUSHI"/>
    <property type="match status" value="1"/>
</dbReference>
<evidence type="ECO:0000256" key="4">
    <source>
        <dbReference type="ARBA" id="ARBA00023180"/>
    </source>
</evidence>
<dbReference type="Pfam" id="PF00530">
    <property type="entry name" value="SRCR"/>
    <property type="match status" value="1"/>
</dbReference>
<evidence type="ECO:0000259" key="10">
    <source>
        <dbReference type="PROSITE" id="PS50923"/>
    </source>
</evidence>
<dbReference type="Gene3D" id="2.10.70.10">
    <property type="entry name" value="Complement Module, domain 1"/>
    <property type="match status" value="1"/>
</dbReference>
<keyword evidence="2" id="KW-0677">Repeat</keyword>
<feature type="disulfide bond" evidence="5">
    <location>
        <begin position="381"/>
        <end position="442"/>
    </location>
</feature>
<dbReference type="SUPFAM" id="SSF54897">
    <property type="entry name" value="Protease propeptides/inhibitors"/>
    <property type="match status" value="1"/>
</dbReference>
<dbReference type="PROSITE" id="PS50853">
    <property type="entry name" value="FN3"/>
    <property type="match status" value="1"/>
</dbReference>
<reference evidence="11" key="1">
    <citation type="journal article" date="1998" name="J. Exp. Zool.">
        <title>Putative multiadhesive protein from the marine sponge Geodia cydonium: cloning of the cDNA encoding a fibronectin-, an SRCR-, and a complement control protein module.</title>
        <authorList>
            <person name="Pahler S."/>
            <person name="Blumbach B."/>
            <person name="Mueller I."/>
            <person name="Mueller W.E.G."/>
        </authorList>
    </citation>
    <scope>NUCLEOTIDE SEQUENCE</scope>
</reference>
<feature type="disulfide bond" evidence="6">
    <location>
        <begin position="488"/>
        <end position="515"/>
    </location>
</feature>
<dbReference type="CDD" id="cd00033">
    <property type="entry name" value="CCP"/>
    <property type="match status" value="1"/>
</dbReference>
<dbReference type="SMART" id="SM00202">
    <property type="entry name" value="SR"/>
    <property type="match status" value="1"/>
</dbReference>
<evidence type="ECO:0000256" key="1">
    <source>
        <dbReference type="ARBA" id="ARBA00022729"/>
    </source>
</evidence>
<dbReference type="InterPro" id="IPR001190">
    <property type="entry name" value="SRCR"/>
</dbReference>
<keyword evidence="4" id="KW-0325">Glycoprotein</keyword>
<protein>
    <submittedName>
        <fullName evidence="11">Multiadhesive protein</fullName>
    </submittedName>
</protein>
<dbReference type="SMART" id="SM00032">
    <property type="entry name" value="CCP"/>
    <property type="match status" value="1"/>
</dbReference>
<dbReference type="Pfam" id="PF00041">
    <property type="entry name" value="fn3"/>
    <property type="match status" value="1"/>
</dbReference>
<dbReference type="Gene3D" id="2.60.40.10">
    <property type="entry name" value="Immunoglobulins"/>
    <property type="match status" value="2"/>
</dbReference>
<dbReference type="InterPro" id="IPR036116">
    <property type="entry name" value="FN3_sf"/>
</dbReference>
<dbReference type="InterPro" id="IPR035976">
    <property type="entry name" value="Sushi/SCR/CCP_sf"/>
</dbReference>
<sequence length="701" mass="76914">MLDRRSLSFLVLLQVLFSAPTSGSPMSDDLTDLSEICQFVFYGTEKILDATTSEEKNVEVYEEYATEWIVSIPGGRDAADEVAERLGFTNERMVSKDEQILYRFVVKEEEAMLVPLNEPDRNKTGHLLAEKDVQFAEQETVVVECPRFTGPAAVRDKRQLRARNLRIEWPSTTFCILRWDHPANGAPSSYRLIHAAIVISDGTVTSTYRNLQLAGSNRLAQLTSVNRNNLNIFLLNAVYATSHHSSLFFSANGTLPAPRNMEVETINSTTILITWNAPPRIGTYTYAIVLFNGTNLIYFNIVSITSYRIIGLEHLQTYLILVVAMSGNQYSAAYVIHTVEAVRLVNAGDSVCEGRVEVYYNGEWGTVCDDSWDITDANVVCKQMDCGPAVSAPHRARFGQGTGRIWLDNVRCAASHMAIENCPHNGWGVHNCAHFEDASVVCGNPEPPTYSTATPTPQPVICPPLSSIANGRATAGGFSPGSVATYTCNNGYVLVGSQRRICTATGAWSGEEPECAEGPPSEVDITMVSSTQLNISWVHSVAGQPTSHYLVTYIFLANGSNSAYNDKHSVEVPPTSTYVVLNDTELSAGSVHAVVVTSVSGNVSRSSDLQYLNISADVTPASSTIVWNSQTSATLDWPFKFCRDYLVIYYSLSGKDGIFIASFSRAVLRDLHQETYIAVIICSSYSDGYIVNSYAPTLLRK</sequence>
<dbReference type="InterPro" id="IPR003961">
    <property type="entry name" value="FN3_dom"/>
</dbReference>
<evidence type="ECO:0000256" key="7">
    <source>
        <dbReference type="SAM" id="SignalP"/>
    </source>
</evidence>
<organism evidence="11">
    <name type="scientific">Geodia cydonium</name>
    <name type="common">Sponge</name>
    <dbReference type="NCBI Taxonomy" id="6047"/>
    <lineage>
        <taxon>Eukaryota</taxon>
        <taxon>Metazoa</taxon>
        <taxon>Porifera</taxon>
        <taxon>Demospongiae</taxon>
        <taxon>Heteroscleromorpha</taxon>
        <taxon>Tetractinellida</taxon>
        <taxon>Astrophorina</taxon>
        <taxon>Geodiidae</taxon>
        <taxon>Geodia</taxon>
    </lineage>
</organism>
<keyword evidence="3 5" id="KW-1015">Disulfide bond</keyword>
<dbReference type="PRINTS" id="PR00258">
    <property type="entry name" value="SPERACTRCPTR"/>
</dbReference>
<dbReference type="InterPro" id="IPR032815">
    <property type="entry name" value="S8_pro-domain"/>
</dbReference>
<feature type="domain" description="Sushi" evidence="10">
    <location>
        <begin position="460"/>
        <end position="517"/>
    </location>
</feature>
<dbReference type="FunFam" id="3.10.250.10:FF:000006">
    <property type="entry name" value="neurotrypsin isoform X2"/>
    <property type="match status" value="1"/>
</dbReference>
<evidence type="ECO:0000313" key="11">
    <source>
        <dbReference type="EMBL" id="CAC38754.1"/>
    </source>
</evidence>
<dbReference type="SMART" id="SM00060">
    <property type="entry name" value="FN3"/>
    <property type="match status" value="3"/>
</dbReference>
<dbReference type="SUPFAM" id="SSF56487">
    <property type="entry name" value="SRCR-like"/>
    <property type="match status" value="1"/>
</dbReference>
<dbReference type="Gene3D" id="3.10.250.10">
    <property type="entry name" value="SRCR-like domain"/>
    <property type="match status" value="1"/>
</dbReference>
<dbReference type="InterPro" id="IPR038466">
    <property type="entry name" value="S8_pro-domain_sf"/>
</dbReference>
<dbReference type="PANTHER" id="PTHR48071:SF18">
    <property type="entry name" value="DELETED IN MALIGNANT BRAIN TUMORS 1 PROTEIN-RELATED"/>
    <property type="match status" value="1"/>
</dbReference>
<dbReference type="SUPFAM" id="SSF49265">
    <property type="entry name" value="Fibronectin type III"/>
    <property type="match status" value="2"/>
</dbReference>
<feature type="domain" description="Fibronectin type-III" evidence="9">
    <location>
        <begin position="257"/>
        <end position="344"/>
    </location>
</feature>
<dbReference type="CDD" id="cd00063">
    <property type="entry name" value="FN3"/>
    <property type="match status" value="1"/>
</dbReference>
<evidence type="ECO:0000259" key="8">
    <source>
        <dbReference type="PROSITE" id="PS50287"/>
    </source>
</evidence>
<dbReference type="Pfam" id="PF00084">
    <property type="entry name" value="Sushi"/>
    <property type="match status" value="1"/>
</dbReference>
<dbReference type="EMBL" id="Y14243">
    <property type="protein sequence ID" value="CAC38754.1"/>
    <property type="molecule type" value="mRNA"/>
</dbReference>
<feature type="domain" description="SRCR" evidence="8">
    <location>
        <begin position="342"/>
        <end position="443"/>
    </location>
</feature>